<reference evidence="3 4" key="1">
    <citation type="journal article" date="2015" name="Proc. Natl. Acad. Sci. U.S.A.">
        <title>The resurrection genome of Boea hygrometrica: A blueprint for survival of dehydration.</title>
        <authorList>
            <person name="Xiao L."/>
            <person name="Yang G."/>
            <person name="Zhang L."/>
            <person name="Yang X."/>
            <person name="Zhao S."/>
            <person name="Ji Z."/>
            <person name="Zhou Q."/>
            <person name="Hu M."/>
            <person name="Wang Y."/>
            <person name="Chen M."/>
            <person name="Xu Y."/>
            <person name="Jin H."/>
            <person name="Xiao X."/>
            <person name="Hu G."/>
            <person name="Bao F."/>
            <person name="Hu Y."/>
            <person name="Wan P."/>
            <person name="Li L."/>
            <person name="Deng X."/>
            <person name="Kuang T."/>
            <person name="Xiang C."/>
            <person name="Zhu J.K."/>
            <person name="Oliver M.J."/>
            <person name="He Y."/>
        </authorList>
    </citation>
    <scope>NUCLEOTIDE SEQUENCE [LARGE SCALE GENOMIC DNA]</scope>
    <source>
        <strain evidence="4">cv. XS01</strain>
    </source>
</reference>
<sequence>MLAAGCPVVGREMLATGFPNDCAKAKRCRINLFKRHRFAIANFKYHLLVNRSSLLIADVTADFIIADPALALLFTTADNFCSTADHCSFLLIVMSLLMSSSLSSPAAGLLAPADLSSSADHDVVTDVIIIDGPLRCSSWFPFDVPAGPSSSSSACSWFLSFQLVHHAPAGSTWPPPDYEQLTQLCTSPLLIQLPSIRSAETSSAEVKAKKRNISSAPSRPFQCSRGRQYSTRSSSRRVSHLSNTDVDPVDLVSSSPVSGDGEGDGEGDSTPHDSPPVYEYEPVSDNLLQGQAAGLAPEPDPPSIPLLQELEGPSSDVNLSFANVGAPTTSQLAKIFPSTESLSYARTVVRNFLELGLHQLGDSQRLAMISDVLILKASPEFSSEHPLLDSIATIFSDSDAAQTKLTSLMAKREDFHNKRRRAEDMEQENSSVHDQIRNLTAEYDASECEVKRLEEEILRHRSKMALLLDEAEALTKRLFSSRREIKAVVDELVILKEDYGAWTREIQNSKDKQGECLLKWEQLRRLFC</sequence>
<evidence type="ECO:0000313" key="3">
    <source>
        <dbReference type="EMBL" id="KZV40280.1"/>
    </source>
</evidence>
<evidence type="ECO:0000256" key="1">
    <source>
        <dbReference type="SAM" id="Coils"/>
    </source>
</evidence>
<accession>A0A2Z7C757</accession>
<dbReference type="AlphaFoldDB" id="A0A2Z7C757"/>
<evidence type="ECO:0000313" key="4">
    <source>
        <dbReference type="Proteomes" id="UP000250235"/>
    </source>
</evidence>
<evidence type="ECO:0000256" key="2">
    <source>
        <dbReference type="SAM" id="MobiDB-lite"/>
    </source>
</evidence>
<keyword evidence="4" id="KW-1185">Reference proteome</keyword>
<feature type="region of interest" description="Disordered" evidence="2">
    <location>
        <begin position="201"/>
        <end position="281"/>
    </location>
</feature>
<name>A0A2Z7C757_9LAMI</name>
<feature type="coiled-coil region" evidence="1">
    <location>
        <begin position="408"/>
        <end position="470"/>
    </location>
</feature>
<protein>
    <submittedName>
        <fullName evidence="3">Filament-like plant protein 7 isoform 1</fullName>
    </submittedName>
</protein>
<gene>
    <name evidence="3" type="ORF">F511_37888</name>
</gene>
<dbReference type="EMBL" id="KV000464">
    <property type="protein sequence ID" value="KZV40280.1"/>
    <property type="molecule type" value="Genomic_DNA"/>
</dbReference>
<dbReference type="Proteomes" id="UP000250235">
    <property type="component" value="Unassembled WGS sequence"/>
</dbReference>
<keyword evidence="1" id="KW-0175">Coiled coil</keyword>
<proteinExistence type="predicted"/>
<organism evidence="3 4">
    <name type="scientific">Dorcoceras hygrometricum</name>
    <dbReference type="NCBI Taxonomy" id="472368"/>
    <lineage>
        <taxon>Eukaryota</taxon>
        <taxon>Viridiplantae</taxon>
        <taxon>Streptophyta</taxon>
        <taxon>Embryophyta</taxon>
        <taxon>Tracheophyta</taxon>
        <taxon>Spermatophyta</taxon>
        <taxon>Magnoliopsida</taxon>
        <taxon>eudicotyledons</taxon>
        <taxon>Gunneridae</taxon>
        <taxon>Pentapetalae</taxon>
        <taxon>asterids</taxon>
        <taxon>lamiids</taxon>
        <taxon>Lamiales</taxon>
        <taxon>Gesneriaceae</taxon>
        <taxon>Didymocarpoideae</taxon>
        <taxon>Trichosporeae</taxon>
        <taxon>Loxocarpinae</taxon>
        <taxon>Dorcoceras</taxon>
    </lineage>
</organism>
<feature type="compositionally biased region" description="Low complexity" evidence="2">
    <location>
        <begin position="245"/>
        <end position="259"/>
    </location>
</feature>